<gene>
    <name evidence="3" type="ORF">E2R54_07290</name>
</gene>
<feature type="signal peptide" evidence="2">
    <location>
        <begin position="1"/>
        <end position="22"/>
    </location>
</feature>
<dbReference type="Proteomes" id="UP000295633">
    <property type="component" value="Unassembled WGS sequence"/>
</dbReference>
<dbReference type="EMBL" id="SMZX01000001">
    <property type="protein sequence ID" value="TDL46219.1"/>
    <property type="molecule type" value="Genomic_DNA"/>
</dbReference>
<protein>
    <submittedName>
        <fullName evidence="3">Uncharacterized protein</fullName>
    </submittedName>
</protein>
<name>A0A4R5YMC4_9MICO</name>
<evidence type="ECO:0000313" key="4">
    <source>
        <dbReference type="Proteomes" id="UP000295633"/>
    </source>
</evidence>
<organism evidence="3 4">
    <name type="scientific">Microbacterium oleivorans</name>
    <dbReference type="NCBI Taxonomy" id="273677"/>
    <lineage>
        <taxon>Bacteria</taxon>
        <taxon>Bacillati</taxon>
        <taxon>Actinomycetota</taxon>
        <taxon>Actinomycetes</taxon>
        <taxon>Micrococcales</taxon>
        <taxon>Microbacteriaceae</taxon>
        <taxon>Microbacterium</taxon>
    </lineage>
</organism>
<dbReference type="RefSeq" id="WP_133399237.1">
    <property type="nucleotide sequence ID" value="NZ_SMZX01000001.1"/>
</dbReference>
<dbReference type="PROSITE" id="PS51257">
    <property type="entry name" value="PROKAR_LIPOPROTEIN"/>
    <property type="match status" value="1"/>
</dbReference>
<proteinExistence type="predicted"/>
<evidence type="ECO:0000313" key="3">
    <source>
        <dbReference type="EMBL" id="TDL46219.1"/>
    </source>
</evidence>
<sequence length="195" mass="20424">MSRRRASVVLVLLTGLALTGCAAPTQAPETSAVETPAPDTGAEFSPAAGDTITAEQYTLTLPDGWGFPDGAPEGFDETTFAADLTIEDGYRDNVNILVSPGGEVTSEQVEEAGVAQLEEAGASDVQALDRVTAAGSESAHLTARVDQGGTPYVIDQFYLVNAGQTYIVTFASDAEKPQAERDALAQSVLVTWQWV</sequence>
<dbReference type="AlphaFoldDB" id="A0A4R5YMC4"/>
<comment type="caution">
    <text evidence="3">The sequence shown here is derived from an EMBL/GenBank/DDBJ whole genome shotgun (WGS) entry which is preliminary data.</text>
</comment>
<evidence type="ECO:0000256" key="2">
    <source>
        <dbReference type="SAM" id="SignalP"/>
    </source>
</evidence>
<evidence type="ECO:0000256" key="1">
    <source>
        <dbReference type="SAM" id="MobiDB-lite"/>
    </source>
</evidence>
<feature type="region of interest" description="Disordered" evidence="1">
    <location>
        <begin position="24"/>
        <end position="46"/>
    </location>
</feature>
<dbReference type="Gene3D" id="3.40.1000.10">
    <property type="entry name" value="Mog1/PsbP, alpha/beta/alpha sandwich"/>
    <property type="match status" value="1"/>
</dbReference>
<keyword evidence="2" id="KW-0732">Signal</keyword>
<accession>A0A4R5YMC4</accession>
<reference evidence="3 4" key="1">
    <citation type="submission" date="2019-03" db="EMBL/GenBank/DDBJ databases">
        <title>Genome Sequencing and Assembly of Various Microbes Isolated from Partially Reclaimed Soil and Acid Mine Drainage (AMD) Site.</title>
        <authorList>
            <person name="Steinbock B."/>
            <person name="Bechtold R."/>
            <person name="Sevigny J.L."/>
            <person name="Thomas D."/>
            <person name="Cuthill L.R."/>
            <person name="Aveiro Johannsen E.J."/>
            <person name="Thomas K."/>
            <person name="Ghosh A."/>
        </authorList>
    </citation>
    <scope>NUCLEOTIDE SEQUENCE [LARGE SCALE GENOMIC DNA]</scope>
    <source>
        <strain evidence="3 4">F-B2</strain>
    </source>
</reference>
<feature type="chain" id="PRO_5039604526" evidence="2">
    <location>
        <begin position="23"/>
        <end position="195"/>
    </location>
</feature>